<dbReference type="InterPro" id="IPR000551">
    <property type="entry name" value="MerR-type_HTH_dom"/>
</dbReference>
<evidence type="ECO:0000256" key="1">
    <source>
        <dbReference type="ARBA" id="ARBA00022491"/>
    </source>
</evidence>
<evidence type="ECO:0000313" key="6">
    <source>
        <dbReference type="EMBL" id="KIL51716.1"/>
    </source>
</evidence>
<dbReference type="GO" id="GO:0003677">
    <property type="term" value="F:DNA binding"/>
    <property type="evidence" value="ECO:0007669"/>
    <property type="project" value="UniProtKB-KW"/>
</dbReference>
<dbReference type="GO" id="GO:0003700">
    <property type="term" value="F:DNA-binding transcription factor activity"/>
    <property type="evidence" value="ECO:0007669"/>
    <property type="project" value="InterPro"/>
</dbReference>
<name>A0A0C2W553_9BACL</name>
<dbReference type="PANTHER" id="PTHR30204">
    <property type="entry name" value="REDOX-CYCLING DRUG-SENSING TRANSCRIPTIONAL ACTIVATOR SOXR"/>
    <property type="match status" value="1"/>
</dbReference>
<keyword evidence="7" id="KW-1185">Reference proteome</keyword>
<accession>A0A0C2W553</accession>
<dbReference type="SMART" id="SM00422">
    <property type="entry name" value="HTH_MERR"/>
    <property type="match status" value="1"/>
</dbReference>
<reference evidence="6 7" key="1">
    <citation type="submission" date="2015-01" db="EMBL/GenBank/DDBJ databases">
        <title>Genome sequence of Jeotgalibacillus alimentarius.</title>
        <authorList>
            <person name="Goh K.M."/>
            <person name="Chan K.-G."/>
            <person name="Yaakop A.S."/>
            <person name="Ee R."/>
            <person name="Gan H.M."/>
            <person name="Chan C.S."/>
        </authorList>
    </citation>
    <scope>NUCLEOTIDE SEQUENCE [LARGE SCALE GENOMIC DNA]</scope>
    <source>
        <strain evidence="6 7">YKJ-13</strain>
    </source>
</reference>
<keyword evidence="2" id="KW-0805">Transcription regulation</keyword>
<proteinExistence type="predicted"/>
<dbReference type="Pfam" id="PF13411">
    <property type="entry name" value="MerR_1"/>
    <property type="match status" value="1"/>
</dbReference>
<evidence type="ECO:0000256" key="4">
    <source>
        <dbReference type="ARBA" id="ARBA00023163"/>
    </source>
</evidence>
<organism evidence="6 7">
    <name type="scientific">Jeotgalibacillus alimentarius</name>
    <dbReference type="NCBI Taxonomy" id="135826"/>
    <lineage>
        <taxon>Bacteria</taxon>
        <taxon>Bacillati</taxon>
        <taxon>Bacillota</taxon>
        <taxon>Bacilli</taxon>
        <taxon>Bacillales</taxon>
        <taxon>Caryophanaceae</taxon>
        <taxon>Jeotgalibacillus</taxon>
    </lineage>
</organism>
<dbReference type="RefSeq" id="WP_041121791.1">
    <property type="nucleotide sequence ID" value="NZ_JXRQ01000015.1"/>
</dbReference>
<evidence type="ECO:0000256" key="2">
    <source>
        <dbReference type="ARBA" id="ARBA00023015"/>
    </source>
</evidence>
<dbReference type="InterPro" id="IPR047057">
    <property type="entry name" value="MerR_fam"/>
</dbReference>
<dbReference type="Gene3D" id="1.10.1660.10">
    <property type="match status" value="1"/>
</dbReference>
<gene>
    <name evidence="6" type="ORF">KP77_12280</name>
</gene>
<dbReference type="SUPFAM" id="SSF46955">
    <property type="entry name" value="Putative DNA-binding domain"/>
    <property type="match status" value="1"/>
</dbReference>
<dbReference type="OrthoDB" id="9773308at2"/>
<comment type="caution">
    <text evidence="6">The sequence shown here is derived from an EMBL/GenBank/DDBJ whole genome shotgun (WGS) entry which is preliminary data.</text>
</comment>
<dbReference type="AlphaFoldDB" id="A0A0C2W553"/>
<dbReference type="PATRIC" id="fig|135826.4.peg.1223"/>
<keyword evidence="3" id="KW-0238">DNA-binding</keyword>
<dbReference type="EMBL" id="JXRQ01000015">
    <property type="protein sequence ID" value="KIL51716.1"/>
    <property type="molecule type" value="Genomic_DNA"/>
</dbReference>
<sequence>MYRVSEFAEITGLSKETLRYYAEVGLLEPAYTDPANRYRYYDDGSYFLAILLTKLRHFGFTIQEMTEVMRDESFENLEVLLWQKRRKIVNEIENLKGKIKEIDQFIDSGKDE</sequence>
<feature type="domain" description="HTH merR-type" evidence="5">
    <location>
        <begin position="1"/>
        <end position="71"/>
    </location>
</feature>
<dbReference type="PANTHER" id="PTHR30204:SF69">
    <property type="entry name" value="MERR-FAMILY TRANSCRIPTIONAL REGULATOR"/>
    <property type="match status" value="1"/>
</dbReference>
<evidence type="ECO:0000256" key="3">
    <source>
        <dbReference type="ARBA" id="ARBA00023125"/>
    </source>
</evidence>
<dbReference type="InterPro" id="IPR009061">
    <property type="entry name" value="DNA-bd_dom_put_sf"/>
</dbReference>
<dbReference type="PROSITE" id="PS50937">
    <property type="entry name" value="HTH_MERR_2"/>
    <property type="match status" value="1"/>
</dbReference>
<keyword evidence="1" id="KW-0678">Repressor</keyword>
<dbReference type="Proteomes" id="UP000031950">
    <property type="component" value="Unassembled WGS sequence"/>
</dbReference>
<keyword evidence="4" id="KW-0804">Transcription</keyword>
<dbReference type="STRING" id="135826.KP77_12280"/>
<evidence type="ECO:0000259" key="5">
    <source>
        <dbReference type="PROSITE" id="PS50937"/>
    </source>
</evidence>
<protein>
    <submittedName>
        <fullName evidence="6">Transcriptional regulator</fullName>
    </submittedName>
</protein>
<evidence type="ECO:0000313" key="7">
    <source>
        <dbReference type="Proteomes" id="UP000031950"/>
    </source>
</evidence>